<organism evidence="1 2">
    <name type="scientific">Pisolithus microcarpus 441</name>
    <dbReference type="NCBI Taxonomy" id="765257"/>
    <lineage>
        <taxon>Eukaryota</taxon>
        <taxon>Fungi</taxon>
        <taxon>Dikarya</taxon>
        <taxon>Basidiomycota</taxon>
        <taxon>Agaricomycotina</taxon>
        <taxon>Agaricomycetes</taxon>
        <taxon>Agaricomycetidae</taxon>
        <taxon>Boletales</taxon>
        <taxon>Sclerodermatineae</taxon>
        <taxon>Pisolithaceae</taxon>
        <taxon>Pisolithus</taxon>
    </lineage>
</organism>
<proteinExistence type="predicted"/>
<reference evidence="2" key="2">
    <citation type="submission" date="2015-01" db="EMBL/GenBank/DDBJ databases">
        <title>Evolutionary Origins and Diversification of the Mycorrhizal Mutualists.</title>
        <authorList>
            <consortium name="DOE Joint Genome Institute"/>
            <consortium name="Mycorrhizal Genomics Consortium"/>
            <person name="Kohler A."/>
            <person name="Kuo A."/>
            <person name="Nagy L.G."/>
            <person name="Floudas D."/>
            <person name="Copeland A."/>
            <person name="Barry K.W."/>
            <person name="Cichocki N."/>
            <person name="Veneault-Fourrey C."/>
            <person name="LaButti K."/>
            <person name="Lindquist E.A."/>
            <person name="Lipzen A."/>
            <person name="Lundell T."/>
            <person name="Morin E."/>
            <person name="Murat C."/>
            <person name="Riley R."/>
            <person name="Ohm R."/>
            <person name="Sun H."/>
            <person name="Tunlid A."/>
            <person name="Henrissat B."/>
            <person name="Grigoriev I.V."/>
            <person name="Hibbett D.S."/>
            <person name="Martin F."/>
        </authorList>
    </citation>
    <scope>NUCLEOTIDE SEQUENCE [LARGE SCALE GENOMIC DNA]</scope>
    <source>
        <strain evidence="2">441</strain>
    </source>
</reference>
<sequence>MSKFSILVPYHVFAHCIQPCEEFPLTCTRRGTCRRRHHSSSSTLDSSRCSPYVDRVTIIHDVPLQRGLCVTPAQWEDSIFSPVSPVVFCRRYH</sequence>
<dbReference type="HOGENOM" id="CLU_2400552_0_0_1"/>
<dbReference type="EMBL" id="KN833692">
    <property type="protein sequence ID" value="KIK28572.1"/>
    <property type="molecule type" value="Genomic_DNA"/>
</dbReference>
<reference evidence="1 2" key="1">
    <citation type="submission" date="2014-04" db="EMBL/GenBank/DDBJ databases">
        <authorList>
            <consortium name="DOE Joint Genome Institute"/>
            <person name="Kuo A."/>
            <person name="Kohler A."/>
            <person name="Costa M.D."/>
            <person name="Nagy L.G."/>
            <person name="Floudas D."/>
            <person name="Copeland A."/>
            <person name="Barry K.W."/>
            <person name="Cichocki N."/>
            <person name="Veneault-Fourrey C."/>
            <person name="LaButti K."/>
            <person name="Lindquist E.A."/>
            <person name="Lipzen A."/>
            <person name="Lundell T."/>
            <person name="Morin E."/>
            <person name="Murat C."/>
            <person name="Sun H."/>
            <person name="Tunlid A."/>
            <person name="Henrissat B."/>
            <person name="Grigoriev I.V."/>
            <person name="Hibbett D.S."/>
            <person name="Martin F."/>
            <person name="Nordberg H.P."/>
            <person name="Cantor M.N."/>
            <person name="Hua S.X."/>
        </authorList>
    </citation>
    <scope>NUCLEOTIDE SEQUENCE [LARGE SCALE GENOMIC DNA]</scope>
    <source>
        <strain evidence="1 2">441</strain>
    </source>
</reference>
<evidence type="ECO:0000313" key="2">
    <source>
        <dbReference type="Proteomes" id="UP000054018"/>
    </source>
</evidence>
<evidence type="ECO:0000313" key="1">
    <source>
        <dbReference type="EMBL" id="KIK28572.1"/>
    </source>
</evidence>
<protein>
    <submittedName>
        <fullName evidence="1">Uncharacterized protein</fullName>
    </submittedName>
</protein>
<dbReference type="Proteomes" id="UP000054018">
    <property type="component" value="Unassembled WGS sequence"/>
</dbReference>
<gene>
    <name evidence="1" type="ORF">PISMIDRAFT_588312</name>
</gene>
<name>A0A0D0A2A0_9AGAM</name>
<dbReference type="AlphaFoldDB" id="A0A0D0A2A0"/>
<accession>A0A0D0A2A0</accession>
<keyword evidence="2" id="KW-1185">Reference proteome</keyword>